<name>A0A1R2CWH0_9CILI</name>
<feature type="region of interest" description="Disordered" evidence="1">
    <location>
        <begin position="75"/>
        <end position="95"/>
    </location>
</feature>
<gene>
    <name evidence="2" type="ORF">SteCoe_3712</name>
</gene>
<evidence type="ECO:0000313" key="3">
    <source>
        <dbReference type="Proteomes" id="UP000187209"/>
    </source>
</evidence>
<dbReference type="OrthoDB" id="313156at2759"/>
<evidence type="ECO:0000256" key="1">
    <source>
        <dbReference type="SAM" id="MobiDB-lite"/>
    </source>
</evidence>
<protein>
    <submittedName>
        <fullName evidence="2">Uncharacterized protein</fullName>
    </submittedName>
</protein>
<evidence type="ECO:0000313" key="2">
    <source>
        <dbReference type="EMBL" id="OMJ93357.1"/>
    </source>
</evidence>
<feature type="compositionally biased region" description="Basic and acidic residues" evidence="1">
    <location>
        <begin position="78"/>
        <end position="87"/>
    </location>
</feature>
<dbReference type="AlphaFoldDB" id="A0A1R2CWH0"/>
<reference evidence="2 3" key="1">
    <citation type="submission" date="2016-11" db="EMBL/GenBank/DDBJ databases">
        <title>The macronuclear genome of Stentor coeruleus: a giant cell with tiny introns.</title>
        <authorList>
            <person name="Slabodnick M."/>
            <person name="Ruby J.G."/>
            <person name="Reiff S.B."/>
            <person name="Swart E.C."/>
            <person name="Gosai S."/>
            <person name="Prabakaran S."/>
            <person name="Witkowska E."/>
            <person name="Larue G.E."/>
            <person name="Fisher S."/>
            <person name="Freeman R.M."/>
            <person name="Gunawardena J."/>
            <person name="Chu W."/>
            <person name="Stover N.A."/>
            <person name="Gregory B.D."/>
            <person name="Nowacki M."/>
            <person name="Derisi J."/>
            <person name="Roy S.W."/>
            <person name="Marshall W.F."/>
            <person name="Sood P."/>
        </authorList>
    </citation>
    <scope>NUCLEOTIDE SEQUENCE [LARGE SCALE GENOMIC DNA]</scope>
    <source>
        <strain evidence="2">WM001</strain>
    </source>
</reference>
<keyword evidence="3" id="KW-1185">Reference proteome</keyword>
<organism evidence="2 3">
    <name type="scientific">Stentor coeruleus</name>
    <dbReference type="NCBI Taxonomy" id="5963"/>
    <lineage>
        <taxon>Eukaryota</taxon>
        <taxon>Sar</taxon>
        <taxon>Alveolata</taxon>
        <taxon>Ciliophora</taxon>
        <taxon>Postciliodesmatophora</taxon>
        <taxon>Heterotrichea</taxon>
        <taxon>Heterotrichida</taxon>
        <taxon>Stentoridae</taxon>
        <taxon>Stentor</taxon>
    </lineage>
</organism>
<dbReference type="EMBL" id="MPUH01000044">
    <property type="protein sequence ID" value="OMJ93357.1"/>
    <property type="molecule type" value="Genomic_DNA"/>
</dbReference>
<comment type="caution">
    <text evidence="2">The sequence shown here is derived from an EMBL/GenBank/DDBJ whole genome shotgun (WGS) entry which is preliminary data.</text>
</comment>
<proteinExistence type="predicted"/>
<sequence length="398" mass="46364">MNSQFIARTVWVSPSNKIRNSRATRNEVRDTRRTIKDNKAIIAKSAEKPLVKPIANYPLEIPKISRLVYQPTNPIPAKRPDTFRKSPDSMLGTEESSLPYLSKRKNQRNSSIPIPNQVDISQIVNNRWEFSERIYWNKRKNTILPLAIIVFEGVIGDFYKQNLWETRSSDMSLCPGWIKGLSIIYQKAFICIISSLSLEKCEFILNLFSHNSVKIDAFYIRKGKQFPYAQDYSQILDEFPSPYNILISSIGLDSDDIRSRNSWDLIYEPSMSYHKKIYTSMWPIGYLDPNDPPVILLIPNPRAQEKENCILFGEISKAVLKVLKYLRKAYMLEDICIESKGVLKHYKIPQDKFAVDAKGDYEVVVFTGVDAHKRPYFKYYFHTIKNQIDLTKFHKYVY</sequence>
<accession>A0A1R2CWH0</accession>
<dbReference type="Proteomes" id="UP000187209">
    <property type="component" value="Unassembled WGS sequence"/>
</dbReference>